<proteinExistence type="predicted"/>
<protein>
    <submittedName>
        <fullName evidence="1">Uncharacterized protein</fullName>
    </submittedName>
</protein>
<reference evidence="1" key="1">
    <citation type="submission" date="2020-08" db="EMBL/GenBank/DDBJ databases">
        <title>Genome public.</title>
        <authorList>
            <person name="Liu C."/>
            <person name="Sun Q."/>
        </authorList>
    </citation>
    <scope>NUCLEOTIDE SEQUENCE</scope>
    <source>
        <strain evidence="1">NSJ-54</strain>
    </source>
</reference>
<organism evidence="1 2">
    <name type="scientific">Zongyangia hominis</name>
    <dbReference type="NCBI Taxonomy" id="2763677"/>
    <lineage>
        <taxon>Bacteria</taxon>
        <taxon>Bacillati</taxon>
        <taxon>Bacillota</taxon>
        <taxon>Clostridia</taxon>
        <taxon>Eubacteriales</taxon>
        <taxon>Oscillospiraceae</taxon>
        <taxon>Zongyangia</taxon>
    </lineage>
</organism>
<name>A0A926EDV4_9FIRM</name>
<evidence type="ECO:0000313" key="2">
    <source>
        <dbReference type="Proteomes" id="UP000660861"/>
    </source>
</evidence>
<sequence length="142" mass="15354">MKKNPILPVLLAGILALSIVYGCSWIPMGVSHTMSAIAYAEGGEGAQSAVFAVEGSLTRPLFHSTIFRGSMEVVIAGDRWRQDQDIRFKESGKVESGVLSVGDGREAVLKMLGNFEEITVTGFFDGQGREWTLHAPVDTLQP</sequence>
<dbReference type="EMBL" id="JACRTC010000002">
    <property type="protein sequence ID" value="MBC8570101.1"/>
    <property type="molecule type" value="Genomic_DNA"/>
</dbReference>
<dbReference type="PROSITE" id="PS51257">
    <property type="entry name" value="PROKAR_LIPOPROTEIN"/>
    <property type="match status" value="1"/>
</dbReference>
<comment type="caution">
    <text evidence="1">The sequence shown here is derived from an EMBL/GenBank/DDBJ whole genome shotgun (WGS) entry which is preliminary data.</text>
</comment>
<evidence type="ECO:0000313" key="1">
    <source>
        <dbReference type="EMBL" id="MBC8570101.1"/>
    </source>
</evidence>
<keyword evidence="2" id="KW-1185">Reference proteome</keyword>
<accession>A0A926EDV4</accession>
<dbReference type="RefSeq" id="WP_262397192.1">
    <property type="nucleotide sequence ID" value="NZ_JACRTC010000002.1"/>
</dbReference>
<dbReference type="AlphaFoldDB" id="A0A926EDV4"/>
<dbReference type="Proteomes" id="UP000660861">
    <property type="component" value="Unassembled WGS sequence"/>
</dbReference>
<gene>
    <name evidence="1" type="ORF">H8709_04585</name>
</gene>